<evidence type="ECO:0000256" key="1">
    <source>
        <dbReference type="SAM" id="MobiDB-lite"/>
    </source>
</evidence>
<dbReference type="PANTHER" id="PTHR15453">
    <property type="entry name" value="TUMOR SUPPRESSOR CANDIDATE 2"/>
    <property type="match status" value="1"/>
</dbReference>
<evidence type="ECO:0000313" key="3">
    <source>
        <dbReference type="Proteomes" id="UP000440578"/>
    </source>
</evidence>
<dbReference type="OrthoDB" id="9025707at2759"/>
<dbReference type="Proteomes" id="UP000440578">
    <property type="component" value="Unassembled WGS sequence"/>
</dbReference>
<dbReference type="AlphaFoldDB" id="A0A6A4VRS3"/>
<dbReference type="PANTHER" id="PTHR15453:SF8">
    <property type="entry name" value="TUMOR SUPPRESSOR CANDIDATE 2"/>
    <property type="match status" value="1"/>
</dbReference>
<evidence type="ECO:0000313" key="2">
    <source>
        <dbReference type="EMBL" id="KAF0297396.1"/>
    </source>
</evidence>
<dbReference type="GO" id="GO:0051881">
    <property type="term" value="P:regulation of mitochondrial membrane potential"/>
    <property type="evidence" value="ECO:0007669"/>
    <property type="project" value="TreeGrafter"/>
</dbReference>
<organism evidence="2 3">
    <name type="scientific">Amphibalanus amphitrite</name>
    <name type="common">Striped barnacle</name>
    <name type="synonym">Balanus amphitrite</name>
    <dbReference type="NCBI Taxonomy" id="1232801"/>
    <lineage>
        <taxon>Eukaryota</taxon>
        <taxon>Metazoa</taxon>
        <taxon>Ecdysozoa</taxon>
        <taxon>Arthropoda</taxon>
        <taxon>Crustacea</taxon>
        <taxon>Multicrustacea</taxon>
        <taxon>Cirripedia</taxon>
        <taxon>Thoracica</taxon>
        <taxon>Thoracicalcarea</taxon>
        <taxon>Balanomorpha</taxon>
        <taxon>Balanoidea</taxon>
        <taxon>Balanidae</taxon>
        <taxon>Amphibalaninae</taxon>
        <taxon>Amphibalanus</taxon>
    </lineage>
</organism>
<dbReference type="Pfam" id="PF15000">
    <property type="entry name" value="TUSC2"/>
    <property type="match status" value="1"/>
</dbReference>
<gene>
    <name evidence="2" type="primary">TUSC2</name>
    <name evidence="2" type="ORF">FJT64_005099</name>
</gene>
<accession>A0A6A4VRS3</accession>
<dbReference type="GO" id="GO:0005739">
    <property type="term" value="C:mitochondrion"/>
    <property type="evidence" value="ECO:0007669"/>
    <property type="project" value="TreeGrafter"/>
</dbReference>
<proteinExistence type="predicted"/>
<name>A0A6A4VRS3_AMPAM</name>
<protein>
    <submittedName>
        <fullName evidence="2">Tumor suppressor candidate 2</fullName>
    </submittedName>
</protein>
<feature type="region of interest" description="Disordered" evidence="1">
    <location>
        <begin position="1"/>
        <end position="30"/>
    </location>
</feature>
<dbReference type="InterPro" id="IPR029393">
    <property type="entry name" value="FUS1"/>
</dbReference>
<reference evidence="2 3" key="1">
    <citation type="submission" date="2019-07" db="EMBL/GenBank/DDBJ databases">
        <title>Draft genome assembly of a fouling barnacle, Amphibalanus amphitrite (Darwin, 1854): The first reference genome for Thecostraca.</title>
        <authorList>
            <person name="Kim W."/>
        </authorList>
    </citation>
    <scope>NUCLEOTIDE SEQUENCE [LARGE SCALE GENOMIC DNA]</scope>
    <source>
        <strain evidence="2">SNU_AA5</strain>
        <tissue evidence="2">Soma without cirri and trophi</tissue>
    </source>
</reference>
<dbReference type="EMBL" id="VIIS01001490">
    <property type="protein sequence ID" value="KAF0297396.1"/>
    <property type="molecule type" value="Genomic_DNA"/>
</dbReference>
<comment type="caution">
    <text evidence="2">The sequence shown here is derived from an EMBL/GenBank/DDBJ whole genome shotgun (WGS) entry which is preliminary data.</text>
</comment>
<keyword evidence="3" id="KW-1185">Reference proteome</keyword>
<sequence length="108" mass="12223">MGGTVSRAGRALFSHSSEAPPSTEEVRGGASAVRLPCKATALVLTRRGSMYLDEDDDLAHEFFEQVPARQPGRTRMRRVNVRKLRPQGLVKYRFPRLHVDFPIVLYRD</sequence>